<organism evidence="4">
    <name type="scientific">Mantoniella antarctica</name>
    <dbReference type="NCBI Taxonomy" id="81844"/>
    <lineage>
        <taxon>Eukaryota</taxon>
        <taxon>Viridiplantae</taxon>
        <taxon>Chlorophyta</taxon>
        <taxon>Mamiellophyceae</taxon>
        <taxon>Mamiellales</taxon>
        <taxon>Mamiellaceae</taxon>
        <taxon>Mantoniella</taxon>
    </lineage>
</organism>
<feature type="repeat" description="ARM" evidence="1">
    <location>
        <begin position="81"/>
        <end position="129"/>
    </location>
</feature>
<dbReference type="SMART" id="SM00185">
    <property type="entry name" value="ARM"/>
    <property type="match status" value="2"/>
</dbReference>
<feature type="compositionally biased region" description="Low complexity" evidence="3">
    <location>
        <begin position="540"/>
        <end position="551"/>
    </location>
</feature>
<sequence>MALIKHGPTSPLTDIVVHTITSLAVGNELCDPVITNSGPLPYLVDLISNEANPKLTLPAVTAVMHMAREDVDAKQILTLAGVIPKLKLLVNKDNFEDKHEAKVIEKAVSALSNLANNSPSCQAELTKEGVLDNIKGMLQVVHPNTKLAQVLIAFCANFALNSADNGTMIKDADMLPLIAFHHLNGRAMASRESKAALVALGSVVNEVQESADLISGMFSEILLHECLEGAPDGTVSIPENLRDEMAMFRNELSAEMEKMRAKFRGKSSKLGIELGTASNNMMIRVTGRKSIKAEVKEMDAAKKLREKLAEAQTLEDVTLLAGASKTAGDFAPLARKAWDTRRTRAAKDATDIEATRVAAEAEVEQQAAANVISKDKEMKEADEAREDLRRAQADAAKSKAAAIKEVSEAKAAKKDWEAATKAVQAKRDHFDKEKLKADKAIMELRESYTLERAAKSKEVKALESDLVGATEDRKLSIEVEITERNDTIQNLDRRMLPDGCPDIQALQLQAAELEAAKTGAIISALEDIQAEKKANYDMEQQQADEAAAAREAALETEQDAKMSAKRETKEARMEDLRTVKAAKELAKKKERLAAGLSAESVLGQKKKLQSECCIVM</sequence>
<evidence type="ECO:0000256" key="3">
    <source>
        <dbReference type="SAM" id="MobiDB-lite"/>
    </source>
</evidence>
<feature type="compositionally biased region" description="Basic and acidic residues" evidence="3">
    <location>
        <begin position="558"/>
        <end position="574"/>
    </location>
</feature>
<dbReference type="AlphaFoldDB" id="A0A7S0SFN5"/>
<keyword evidence="2" id="KW-0175">Coiled coil</keyword>
<dbReference type="Gene3D" id="1.25.10.10">
    <property type="entry name" value="Leucine-rich Repeat Variant"/>
    <property type="match status" value="1"/>
</dbReference>
<gene>
    <name evidence="4" type="ORF">MANT1106_LOCUS6133</name>
</gene>
<name>A0A7S0SFN5_9CHLO</name>
<dbReference type="EMBL" id="HBFC01010607">
    <property type="protein sequence ID" value="CAD8703451.1"/>
    <property type="molecule type" value="Transcribed_RNA"/>
</dbReference>
<reference evidence="4" key="1">
    <citation type="submission" date="2021-01" db="EMBL/GenBank/DDBJ databases">
        <authorList>
            <person name="Corre E."/>
            <person name="Pelletier E."/>
            <person name="Niang G."/>
            <person name="Scheremetjew M."/>
            <person name="Finn R."/>
            <person name="Kale V."/>
            <person name="Holt S."/>
            <person name="Cochrane G."/>
            <person name="Meng A."/>
            <person name="Brown T."/>
            <person name="Cohen L."/>
        </authorList>
    </citation>
    <scope>NUCLEOTIDE SEQUENCE</scope>
    <source>
        <strain evidence="4">SL-175</strain>
    </source>
</reference>
<feature type="coiled-coil region" evidence="2">
    <location>
        <begin position="371"/>
        <end position="419"/>
    </location>
</feature>
<feature type="repeat" description="ARM" evidence="1">
    <location>
        <begin position="38"/>
        <end position="81"/>
    </location>
</feature>
<evidence type="ECO:0000313" key="4">
    <source>
        <dbReference type="EMBL" id="CAD8703451.1"/>
    </source>
</evidence>
<evidence type="ECO:0000256" key="1">
    <source>
        <dbReference type="PROSITE-ProRule" id="PRU00259"/>
    </source>
</evidence>
<dbReference type="InterPro" id="IPR016024">
    <property type="entry name" value="ARM-type_fold"/>
</dbReference>
<dbReference type="SUPFAM" id="SSF48371">
    <property type="entry name" value="ARM repeat"/>
    <property type="match status" value="1"/>
</dbReference>
<protein>
    <submittedName>
        <fullName evidence="4">Uncharacterized protein</fullName>
    </submittedName>
</protein>
<proteinExistence type="predicted"/>
<dbReference type="InterPro" id="IPR011989">
    <property type="entry name" value="ARM-like"/>
</dbReference>
<dbReference type="InterPro" id="IPR000225">
    <property type="entry name" value="Armadillo"/>
</dbReference>
<dbReference type="PROSITE" id="PS50176">
    <property type="entry name" value="ARM_REPEAT"/>
    <property type="match status" value="2"/>
</dbReference>
<accession>A0A7S0SFN5</accession>
<feature type="region of interest" description="Disordered" evidence="3">
    <location>
        <begin position="540"/>
        <end position="574"/>
    </location>
</feature>
<evidence type="ECO:0000256" key="2">
    <source>
        <dbReference type="SAM" id="Coils"/>
    </source>
</evidence>